<keyword evidence="3" id="KW-0472">Membrane</keyword>
<name>A0AAV3NQ18_LITER</name>
<feature type="region of interest" description="Disordered" evidence="2">
    <location>
        <begin position="224"/>
        <end position="325"/>
    </location>
</feature>
<dbReference type="PANTHER" id="PTHR36143:SF4">
    <property type="entry name" value="OS08G0177500 PROTEIN"/>
    <property type="match status" value="1"/>
</dbReference>
<reference evidence="4 5" key="1">
    <citation type="submission" date="2024-01" db="EMBL/GenBank/DDBJ databases">
        <title>The complete chloroplast genome sequence of Lithospermum erythrorhizon: insights into the phylogenetic relationship among Boraginaceae species and the maternal lineages of purple gromwells.</title>
        <authorList>
            <person name="Okada T."/>
            <person name="Watanabe K."/>
        </authorList>
    </citation>
    <scope>NUCLEOTIDE SEQUENCE [LARGE SCALE GENOMIC DNA]</scope>
</reference>
<organism evidence="4 5">
    <name type="scientific">Lithospermum erythrorhizon</name>
    <name type="common">Purple gromwell</name>
    <name type="synonym">Lithospermum officinale var. erythrorhizon</name>
    <dbReference type="NCBI Taxonomy" id="34254"/>
    <lineage>
        <taxon>Eukaryota</taxon>
        <taxon>Viridiplantae</taxon>
        <taxon>Streptophyta</taxon>
        <taxon>Embryophyta</taxon>
        <taxon>Tracheophyta</taxon>
        <taxon>Spermatophyta</taxon>
        <taxon>Magnoliopsida</taxon>
        <taxon>eudicotyledons</taxon>
        <taxon>Gunneridae</taxon>
        <taxon>Pentapetalae</taxon>
        <taxon>asterids</taxon>
        <taxon>lamiids</taxon>
        <taxon>Boraginales</taxon>
        <taxon>Boraginaceae</taxon>
        <taxon>Boraginoideae</taxon>
        <taxon>Lithospermeae</taxon>
        <taxon>Lithospermum</taxon>
    </lineage>
</organism>
<evidence type="ECO:0000313" key="5">
    <source>
        <dbReference type="Proteomes" id="UP001454036"/>
    </source>
</evidence>
<feature type="compositionally biased region" description="Polar residues" evidence="2">
    <location>
        <begin position="368"/>
        <end position="379"/>
    </location>
</feature>
<feature type="transmembrane region" description="Helical" evidence="3">
    <location>
        <begin position="20"/>
        <end position="39"/>
    </location>
</feature>
<feature type="compositionally biased region" description="Polar residues" evidence="2">
    <location>
        <begin position="472"/>
        <end position="481"/>
    </location>
</feature>
<keyword evidence="1" id="KW-0175">Coiled coil</keyword>
<feature type="region of interest" description="Disordered" evidence="2">
    <location>
        <begin position="340"/>
        <end position="424"/>
    </location>
</feature>
<comment type="caution">
    <text evidence="4">The sequence shown here is derived from an EMBL/GenBank/DDBJ whole genome shotgun (WGS) entry which is preliminary data.</text>
</comment>
<feature type="compositionally biased region" description="Basic and acidic residues" evidence="2">
    <location>
        <begin position="482"/>
        <end position="508"/>
    </location>
</feature>
<evidence type="ECO:0000256" key="3">
    <source>
        <dbReference type="SAM" id="Phobius"/>
    </source>
</evidence>
<gene>
    <name evidence="4" type="ORF">LIER_01316</name>
</gene>
<feature type="coiled-coil region" evidence="1">
    <location>
        <begin position="59"/>
        <end position="166"/>
    </location>
</feature>
<evidence type="ECO:0000256" key="1">
    <source>
        <dbReference type="SAM" id="Coils"/>
    </source>
</evidence>
<evidence type="ECO:0000256" key="2">
    <source>
        <dbReference type="SAM" id="MobiDB-lite"/>
    </source>
</evidence>
<feature type="compositionally biased region" description="Basic and acidic residues" evidence="2">
    <location>
        <begin position="400"/>
        <end position="415"/>
    </location>
</feature>
<feature type="compositionally biased region" description="Basic and acidic residues" evidence="2">
    <location>
        <begin position="352"/>
        <end position="367"/>
    </location>
</feature>
<feature type="compositionally biased region" description="Basic and acidic residues" evidence="2">
    <location>
        <begin position="244"/>
        <end position="304"/>
    </location>
</feature>
<accession>A0AAV3NQ18</accession>
<evidence type="ECO:0000313" key="4">
    <source>
        <dbReference type="EMBL" id="GAA0139848.1"/>
    </source>
</evidence>
<dbReference type="PANTHER" id="PTHR36143">
    <property type="entry name" value="OS08G0177500 PROTEIN"/>
    <property type="match status" value="1"/>
</dbReference>
<keyword evidence="3" id="KW-0812">Transmembrane</keyword>
<protein>
    <recommendedName>
        <fullName evidence="6">Micronuclear linker histone polyprotein-like protein</fullName>
    </recommendedName>
</protein>
<evidence type="ECO:0008006" key="6">
    <source>
        <dbReference type="Google" id="ProtNLM"/>
    </source>
</evidence>
<feature type="region of interest" description="Disordered" evidence="2">
    <location>
        <begin position="469"/>
        <end position="522"/>
    </location>
</feature>
<dbReference type="EMBL" id="BAABME010000124">
    <property type="protein sequence ID" value="GAA0139848.1"/>
    <property type="molecule type" value="Genomic_DNA"/>
</dbReference>
<proteinExistence type="predicted"/>
<dbReference type="AlphaFoldDB" id="A0AAV3NQ18"/>
<dbReference type="Proteomes" id="UP001454036">
    <property type="component" value="Unassembled WGS sequence"/>
</dbReference>
<keyword evidence="3" id="KW-1133">Transmembrane helix</keyword>
<sequence>MGGALMKGHLHNNNGGRGRSIGLLFLVAFGIAIFGVILVHNLRERRMVNLVVKEKDHQLISLQLLLQKERENVKEAKSKMESMKAKMHTLRNQNMEMSSRLLEMQSTISSLKDDQRAIEIALEEKRIEIDQLRERSEESNNENIHAKTLSEMLKQKEAEIEELKRYRGLPLEALSVSSDDSSVNQTSNATDNVEVLKSDAGLLIETAVDSDAISANNQDGHVLALGGDGRSSEEIISSSSSNRTIEEGSIERKEGVKEKSIQREEGVNEKSSSNEETDKMGWEKKTEYGSTETSEKIEEHDDHATISQSGSEDDDDHRPVVHFVGGKKLEMPKNLHGVGYTFRGKHGNISRLKGDRLGLTSKGKEISRNSTMDTSTTNEGLKMKKSGQGESEKGNGVTKVGDDKADDDKENKGDSPLDNTNLIHSMPEHAEEIMPKAGNADKHRNATITSNSTYEQSLRGISIIHNHRDRGTFNNTSMHNLNDSKRQTEDSKIKDVQEAEVDTSKQSDSEFEEKGEDEQKSK</sequence>
<keyword evidence="5" id="KW-1185">Reference proteome</keyword>